<evidence type="ECO:0000313" key="2">
    <source>
        <dbReference type="EMBL" id="MCU6760764.1"/>
    </source>
</evidence>
<keyword evidence="1" id="KW-0812">Transmembrane</keyword>
<dbReference type="EMBL" id="JAOQJQ010000001">
    <property type="protein sequence ID" value="MCU6760764.1"/>
    <property type="molecule type" value="Genomic_DNA"/>
</dbReference>
<keyword evidence="1" id="KW-1133">Transmembrane helix</keyword>
<dbReference type="Proteomes" id="UP001652442">
    <property type="component" value="Unassembled WGS sequence"/>
</dbReference>
<dbReference type="PANTHER" id="PTHR36434">
    <property type="entry name" value="MEMBRANE PROTEASE YUGP-RELATED"/>
    <property type="match status" value="1"/>
</dbReference>
<keyword evidence="1" id="KW-0472">Membrane</keyword>
<feature type="transmembrane region" description="Helical" evidence="1">
    <location>
        <begin position="129"/>
        <end position="151"/>
    </location>
</feature>
<accession>A0ABT2TF03</accession>
<feature type="transmembrane region" description="Helical" evidence="1">
    <location>
        <begin position="12"/>
        <end position="33"/>
    </location>
</feature>
<dbReference type="InterPro" id="IPR007395">
    <property type="entry name" value="Zn_peptidase_2"/>
</dbReference>
<feature type="transmembrane region" description="Helical" evidence="1">
    <location>
        <begin position="157"/>
        <end position="177"/>
    </location>
</feature>
<keyword evidence="3" id="KW-1185">Reference proteome</keyword>
<gene>
    <name evidence="2" type="ORF">OCV88_00255</name>
</gene>
<dbReference type="PANTHER" id="PTHR36434:SF1">
    <property type="entry name" value="MEMBRANE PROTEASE YUGP-RELATED"/>
    <property type="match status" value="1"/>
</dbReference>
<evidence type="ECO:0000256" key="1">
    <source>
        <dbReference type="SAM" id="Phobius"/>
    </source>
</evidence>
<sequence length="238" mass="25662">MYGYGLGYGYGFFWDPTYILIIIGAVICLIASARVRTTFNKYSQVRSMSGMTGAQAAERILAHAGIRDVRVQHISGNLNDHYDPRNKTLSLSDSVYNSASVAAVGVAAHECGHAIQHHNNYAPLTIRGAIVPVANIGSTLAWPLIIIGIIFSGPVLIKVGIVFFCFAVLFQLVTLPVEFNASGRAVRILEKTGILGDSELRQTKKVLGAAAMTYVASAAAIILQLLRLLILFGGRRDD</sequence>
<name>A0ABT2TF03_9FIRM</name>
<dbReference type="RefSeq" id="WP_158423651.1">
    <property type="nucleotide sequence ID" value="NZ_JAOQJQ010000001.1"/>
</dbReference>
<comment type="caution">
    <text evidence="2">The sequence shown here is derived from an EMBL/GenBank/DDBJ whole genome shotgun (WGS) entry which is preliminary data.</text>
</comment>
<proteinExistence type="predicted"/>
<evidence type="ECO:0000313" key="3">
    <source>
        <dbReference type="Proteomes" id="UP001652442"/>
    </source>
</evidence>
<dbReference type="Pfam" id="PF04298">
    <property type="entry name" value="Zn_peptidase_2"/>
    <property type="match status" value="1"/>
</dbReference>
<protein>
    <submittedName>
        <fullName evidence="2">Zinc metallopeptidase</fullName>
    </submittedName>
</protein>
<reference evidence="2 3" key="1">
    <citation type="journal article" date="2021" name="ISME Commun">
        <title>Automated analysis of genomic sequences facilitates high-throughput and comprehensive description of bacteria.</title>
        <authorList>
            <person name="Hitch T.C.A."/>
        </authorList>
    </citation>
    <scope>NUCLEOTIDE SEQUENCE [LARGE SCALE GENOMIC DNA]</scope>
    <source>
        <strain evidence="2 3">Sanger_109</strain>
    </source>
</reference>
<feature type="transmembrane region" description="Helical" evidence="1">
    <location>
        <begin position="206"/>
        <end position="232"/>
    </location>
</feature>
<organism evidence="2 3">
    <name type="scientific">Brotonthovivens ammoniilytica</name>
    <dbReference type="NCBI Taxonomy" id="2981725"/>
    <lineage>
        <taxon>Bacteria</taxon>
        <taxon>Bacillati</taxon>
        <taxon>Bacillota</taxon>
        <taxon>Clostridia</taxon>
        <taxon>Lachnospirales</taxon>
        <taxon>Lachnospiraceae</taxon>
        <taxon>Brotonthovivens</taxon>
    </lineage>
</organism>